<dbReference type="Gene3D" id="2.40.170.20">
    <property type="entry name" value="TonB-dependent receptor, beta-barrel domain"/>
    <property type="match status" value="1"/>
</dbReference>
<name>A0A1M2UTA0_MARNT</name>
<accession>A0A1M2UTA0</accession>
<evidence type="ECO:0000256" key="2">
    <source>
        <dbReference type="ARBA" id="ARBA00022448"/>
    </source>
</evidence>
<keyword evidence="3 9" id="KW-1134">Transmembrane beta strand</keyword>
<evidence type="ECO:0000256" key="1">
    <source>
        <dbReference type="ARBA" id="ARBA00004571"/>
    </source>
</evidence>
<comment type="caution">
    <text evidence="13">The sequence shown here is derived from an EMBL/GenBank/DDBJ whole genome shotgun (WGS) entry which is preliminary data.</text>
</comment>
<dbReference type="GO" id="GO:0009279">
    <property type="term" value="C:cell outer membrane"/>
    <property type="evidence" value="ECO:0007669"/>
    <property type="project" value="UniProtKB-SubCell"/>
</dbReference>
<evidence type="ECO:0000256" key="7">
    <source>
        <dbReference type="ARBA" id="ARBA00023136"/>
    </source>
</evidence>
<dbReference type="SUPFAM" id="SSF56935">
    <property type="entry name" value="Porins"/>
    <property type="match status" value="1"/>
</dbReference>
<evidence type="ECO:0000256" key="4">
    <source>
        <dbReference type="ARBA" id="ARBA00022692"/>
    </source>
</evidence>
<evidence type="ECO:0000256" key="9">
    <source>
        <dbReference type="PROSITE-ProRule" id="PRU01360"/>
    </source>
</evidence>
<keyword evidence="7 9" id="KW-0472">Membrane</keyword>
<evidence type="ECO:0000256" key="6">
    <source>
        <dbReference type="ARBA" id="ARBA00023077"/>
    </source>
</evidence>
<evidence type="ECO:0000313" key="13">
    <source>
        <dbReference type="EMBL" id="OJS98537.1"/>
    </source>
</evidence>
<dbReference type="InterPro" id="IPR010917">
    <property type="entry name" value="TonB_rcpt_CS"/>
</dbReference>
<dbReference type="OrthoDB" id="9760494at2"/>
<keyword evidence="4 9" id="KW-0812">Transmembrane</keyword>
<evidence type="ECO:0000256" key="3">
    <source>
        <dbReference type="ARBA" id="ARBA00022452"/>
    </source>
</evidence>
<feature type="chain" id="PRO_5012657107" description="TonB-dependent receptor plug domain-containing protein" evidence="11">
    <location>
        <begin position="27"/>
        <end position="707"/>
    </location>
</feature>
<dbReference type="AlphaFoldDB" id="A0A1M2UTA0"/>
<dbReference type="PROSITE" id="PS52016">
    <property type="entry name" value="TONB_DEPENDENT_REC_3"/>
    <property type="match status" value="1"/>
</dbReference>
<dbReference type="GO" id="GO:0033214">
    <property type="term" value="P:siderophore-iron import into cell"/>
    <property type="evidence" value="ECO:0007669"/>
    <property type="project" value="TreeGrafter"/>
</dbReference>
<comment type="similarity">
    <text evidence="9">Belongs to the TonB-dependent receptor family.</text>
</comment>
<dbReference type="Gene3D" id="2.170.130.10">
    <property type="entry name" value="TonB-dependent receptor, plug domain"/>
    <property type="match status" value="1"/>
</dbReference>
<feature type="signal peptide" evidence="11">
    <location>
        <begin position="1"/>
        <end position="26"/>
    </location>
</feature>
<evidence type="ECO:0000259" key="12">
    <source>
        <dbReference type="Pfam" id="PF07715"/>
    </source>
</evidence>
<reference evidence="13" key="1">
    <citation type="submission" date="2016-11" db="EMBL/GenBank/DDBJ databases">
        <title>Draft Genome Sequence of Marinobacter hydrocarbonoclasticus strain STW2, a polyaromatic aromatic hydrocarbon degrading and denitrifying bacterium from rhizosphere of Seagrass Enhalus acodoides.</title>
        <authorList>
            <person name="Ling J."/>
            <person name="Dong J."/>
        </authorList>
    </citation>
    <scope>NUCLEOTIDE SEQUENCE [LARGE SCALE GENOMIC DNA]</scope>
    <source>
        <strain evidence="13">STW2</strain>
    </source>
</reference>
<proteinExistence type="inferred from homology"/>
<feature type="domain" description="TonB-dependent receptor plug" evidence="12">
    <location>
        <begin position="50"/>
        <end position="152"/>
    </location>
</feature>
<evidence type="ECO:0000256" key="11">
    <source>
        <dbReference type="SAM" id="SignalP"/>
    </source>
</evidence>
<keyword evidence="14" id="KW-1185">Reference proteome</keyword>
<dbReference type="Pfam" id="PF07715">
    <property type="entry name" value="Plug"/>
    <property type="match status" value="1"/>
</dbReference>
<dbReference type="PANTHER" id="PTHR30442">
    <property type="entry name" value="IRON III DICITRATE TRANSPORT PROTEIN FECA"/>
    <property type="match status" value="1"/>
</dbReference>
<keyword evidence="8 9" id="KW-0998">Cell outer membrane</keyword>
<dbReference type="RefSeq" id="WP_072678376.1">
    <property type="nucleotide sequence ID" value="NZ_MPKY01000003.1"/>
</dbReference>
<dbReference type="PANTHER" id="PTHR30442:SF0">
    <property type="entry name" value="FE(3+) DICITRATE TRANSPORT PROTEIN FECA"/>
    <property type="match status" value="1"/>
</dbReference>
<evidence type="ECO:0000256" key="5">
    <source>
        <dbReference type="ARBA" id="ARBA00022729"/>
    </source>
</evidence>
<evidence type="ECO:0000256" key="10">
    <source>
        <dbReference type="PROSITE-ProRule" id="PRU10144"/>
    </source>
</evidence>
<dbReference type="InterPro" id="IPR039426">
    <property type="entry name" value="TonB-dep_rcpt-like"/>
</dbReference>
<sequence length="707" mass="78030">MSLMLKPITRAVRFAVLASVPGIVMAQQTGEAVYLPALDVRSLVPTSVEGMPGAASVLTRDQIDVYKPYTLHDALDFVPGVRTIDDDVLGRRSGIGVRGAPPRRSRKVLLLEDGTPINNSAYLDSGAHYTPPLERLERVEVYKGAGQIVHGPLNNHGIVNFRNLKPTPVPETVIEVGVGNQDTVQQHIHHRRTEGDVGMVFSYTGKRADGTFDVEEHQYDDFYTGLEWQVNERNQLAASVTYLRERSDGYDEANLSLQEYRDAPRNKSRFDEGREDNNISVNYLKYDLTHNLQVTDDVSVSSKVFFTDLDRPRFQTRGTAPADGGVMEGRDRRYENLGLDSRLEWANIEALGLTHRIQAGVRYENHNFEDRRPVGLPGEKLDEGNRGRLFAVSGEDGYTRDGRLVEYDAEAVSGYIQNSMSFGDWTVTPGLRYETYNQYKDTVFRPGSSDEGVREKDSNALFLPGISLLYTGVAQSEIYAGIHRGYAPASARSDEFPLTPETGVNSQLGIRTSAIKGVSLDAAVFHNRIKDTLIRDDVDAFGDALFVNAADSRITGVDVGARIDSSAFYLADYNLFAEAALNYTDARFTTGPLDDNRVPEIPSRAGSFTVGMDHMAGWHLSATVSHLGAFYSDIENTRELTADGEAGKVPSRTLFSARASYKLPTTTDATLWVQGRNLSDKLYISDVQDGIRPGAPRTVVAGATVKF</sequence>
<evidence type="ECO:0000313" key="14">
    <source>
        <dbReference type="Proteomes" id="UP000183986"/>
    </source>
</evidence>
<dbReference type="InterPro" id="IPR036942">
    <property type="entry name" value="Beta-barrel_TonB_sf"/>
</dbReference>
<dbReference type="InterPro" id="IPR012910">
    <property type="entry name" value="Plug_dom"/>
</dbReference>
<dbReference type="Proteomes" id="UP000183986">
    <property type="component" value="Unassembled WGS sequence"/>
</dbReference>
<protein>
    <recommendedName>
        <fullName evidence="12">TonB-dependent receptor plug domain-containing protein</fullName>
    </recommendedName>
</protein>
<gene>
    <name evidence="13" type="ORF">BEE62_16045</name>
</gene>
<keyword evidence="2 9" id="KW-0813">Transport</keyword>
<comment type="subcellular location">
    <subcellularLocation>
        <location evidence="1 9">Cell outer membrane</location>
        <topology evidence="1 9">Multi-pass membrane protein</topology>
    </subcellularLocation>
</comment>
<organism evidence="13 14">
    <name type="scientific">Marinobacter nauticus</name>
    <name type="common">Marinobacter hydrocarbonoclasticus</name>
    <name type="synonym">Marinobacter aquaeolei</name>
    <dbReference type="NCBI Taxonomy" id="2743"/>
    <lineage>
        <taxon>Bacteria</taxon>
        <taxon>Pseudomonadati</taxon>
        <taxon>Pseudomonadota</taxon>
        <taxon>Gammaproteobacteria</taxon>
        <taxon>Pseudomonadales</taxon>
        <taxon>Marinobacteraceae</taxon>
        <taxon>Marinobacter</taxon>
    </lineage>
</organism>
<feature type="short sequence motif" description="TonB C-terminal box" evidence="10">
    <location>
        <begin position="690"/>
        <end position="707"/>
    </location>
</feature>
<keyword evidence="6" id="KW-0798">TonB box</keyword>
<dbReference type="InterPro" id="IPR037066">
    <property type="entry name" value="Plug_dom_sf"/>
</dbReference>
<evidence type="ECO:0000256" key="8">
    <source>
        <dbReference type="ARBA" id="ARBA00023237"/>
    </source>
</evidence>
<keyword evidence="5 11" id="KW-0732">Signal</keyword>
<dbReference type="PROSITE" id="PS01156">
    <property type="entry name" value="TONB_DEPENDENT_REC_2"/>
    <property type="match status" value="1"/>
</dbReference>
<dbReference type="EMBL" id="MPKY01000003">
    <property type="protein sequence ID" value="OJS98537.1"/>
    <property type="molecule type" value="Genomic_DNA"/>
</dbReference>